<dbReference type="AlphaFoldDB" id="A0AA36IT94"/>
<dbReference type="PANTHER" id="PTHR10869">
    <property type="entry name" value="PROLYL 4-HYDROXYLASE ALPHA SUBUNIT"/>
    <property type="match status" value="1"/>
</dbReference>
<evidence type="ECO:0000256" key="5">
    <source>
        <dbReference type="ARBA" id="ARBA00023004"/>
    </source>
</evidence>
<dbReference type="SMART" id="SM00702">
    <property type="entry name" value="P4Hc"/>
    <property type="match status" value="1"/>
</dbReference>
<dbReference type="InterPro" id="IPR044862">
    <property type="entry name" value="Pro_4_hyd_alph_FE2OG_OXY"/>
</dbReference>
<keyword evidence="2" id="KW-0479">Metal-binding</keyword>
<dbReference type="InterPro" id="IPR005123">
    <property type="entry name" value="Oxoglu/Fe-dep_dioxygenase_dom"/>
</dbReference>
<dbReference type="Pfam" id="PF13640">
    <property type="entry name" value="2OG-FeII_Oxy_3"/>
    <property type="match status" value="1"/>
</dbReference>
<feature type="domain" description="Fe2OG dioxygenase" evidence="7">
    <location>
        <begin position="247"/>
        <end position="388"/>
    </location>
</feature>
<evidence type="ECO:0000256" key="2">
    <source>
        <dbReference type="ARBA" id="ARBA00022723"/>
    </source>
</evidence>
<dbReference type="InterPro" id="IPR045054">
    <property type="entry name" value="P4HA-like"/>
</dbReference>
<keyword evidence="9" id="KW-1185">Reference proteome</keyword>
<evidence type="ECO:0000256" key="6">
    <source>
        <dbReference type="SAM" id="SignalP"/>
    </source>
</evidence>
<evidence type="ECO:0000313" key="9">
    <source>
        <dbReference type="Proteomes" id="UP001178507"/>
    </source>
</evidence>
<gene>
    <name evidence="8" type="ORF">EVOR1521_LOCUS18405</name>
</gene>
<accession>A0AA36IT94</accession>
<evidence type="ECO:0000256" key="4">
    <source>
        <dbReference type="ARBA" id="ARBA00023002"/>
    </source>
</evidence>
<reference evidence="8" key="1">
    <citation type="submission" date="2023-08" db="EMBL/GenBank/DDBJ databases">
        <authorList>
            <person name="Chen Y."/>
            <person name="Shah S."/>
            <person name="Dougan E. K."/>
            <person name="Thang M."/>
            <person name="Chan C."/>
        </authorList>
    </citation>
    <scope>NUCLEOTIDE SEQUENCE</scope>
</reference>
<feature type="chain" id="PRO_5041239574" description="Fe2OG dioxygenase domain-containing protein" evidence="6">
    <location>
        <begin position="16"/>
        <end position="508"/>
    </location>
</feature>
<name>A0AA36IT94_9DINO</name>
<evidence type="ECO:0000256" key="1">
    <source>
        <dbReference type="ARBA" id="ARBA00001961"/>
    </source>
</evidence>
<dbReference type="InterPro" id="IPR037140">
    <property type="entry name" value="VHL_beta_dom_sf"/>
</dbReference>
<dbReference type="Gene3D" id="2.60.40.780">
    <property type="entry name" value="von Hippel-Lindau disease tumour suppressor, beta domain"/>
    <property type="match status" value="1"/>
</dbReference>
<dbReference type="PANTHER" id="PTHR10869:SF246">
    <property type="entry name" value="TRANSMEMBRANE PROLYL 4-HYDROXYLASE"/>
    <property type="match status" value="1"/>
</dbReference>
<dbReference type="GO" id="GO:0004656">
    <property type="term" value="F:procollagen-proline 4-dioxygenase activity"/>
    <property type="evidence" value="ECO:0007669"/>
    <property type="project" value="TreeGrafter"/>
</dbReference>
<dbReference type="GO" id="GO:0005783">
    <property type="term" value="C:endoplasmic reticulum"/>
    <property type="evidence" value="ECO:0007669"/>
    <property type="project" value="TreeGrafter"/>
</dbReference>
<evidence type="ECO:0000313" key="8">
    <source>
        <dbReference type="EMBL" id="CAJ1393573.1"/>
    </source>
</evidence>
<dbReference type="EMBL" id="CAUJNA010002591">
    <property type="protein sequence ID" value="CAJ1393573.1"/>
    <property type="molecule type" value="Genomic_DNA"/>
</dbReference>
<feature type="signal peptide" evidence="6">
    <location>
        <begin position="1"/>
        <end position="15"/>
    </location>
</feature>
<comment type="caution">
    <text evidence="8">The sequence shown here is derived from an EMBL/GenBank/DDBJ whole genome shotgun (WGS) entry which is preliminary data.</text>
</comment>
<evidence type="ECO:0000256" key="3">
    <source>
        <dbReference type="ARBA" id="ARBA00022964"/>
    </source>
</evidence>
<dbReference type="InterPro" id="IPR006620">
    <property type="entry name" value="Pro_4_hyd_alph"/>
</dbReference>
<dbReference type="Gene3D" id="2.60.120.620">
    <property type="entry name" value="q2cbj1_9rhob like domain"/>
    <property type="match status" value="1"/>
</dbReference>
<organism evidence="8 9">
    <name type="scientific">Effrenium voratum</name>
    <dbReference type="NCBI Taxonomy" id="2562239"/>
    <lineage>
        <taxon>Eukaryota</taxon>
        <taxon>Sar</taxon>
        <taxon>Alveolata</taxon>
        <taxon>Dinophyceae</taxon>
        <taxon>Suessiales</taxon>
        <taxon>Symbiodiniaceae</taxon>
        <taxon>Effrenium</taxon>
    </lineage>
</organism>
<keyword evidence="4" id="KW-0560">Oxidoreductase</keyword>
<keyword evidence="6" id="KW-0732">Signal</keyword>
<protein>
    <recommendedName>
        <fullName evidence="7">Fe2OG dioxygenase domain-containing protein</fullName>
    </recommendedName>
</protein>
<dbReference type="GO" id="GO:0005506">
    <property type="term" value="F:iron ion binding"/>
    <property type="evidence" value="ECO:0007669"/>
    <property type="project" value="InterPro"/>
</dbReference>
<dbReference type="Proteomes" id="UP001178507">
    <property type="component" value="Unassembled WGS sequence"/>
</dbReference>
<sequence>MTHWCLWILVHLAAGSPCDDRYAAWVTDREAFQRDDEPRYLSGLHVVCVWKEAGTLRLEAHMNGVLEEDPVRSELDGALSLDWGKFRKSLQGVLRFSKATNEWGNFHLKQPYGIFSEAGHRLSSATEVLDAGLVLVVEGGQWFWPPVRIGYVRGLPGTPYMIETVSVQPVVFRVRGFLREEECSVIIDMAESNMSESPVVQMEKHYRDNDTKDFRTSTQARLPSSDSSLLQELDKRISNLTRVDVTHNEEVQVLRYRLGEFYASHTDNFDPEYYQNVAAWPKFSCPEISLELLKDFIDKGHRNRLLTVFWYLTNVSKGGETLFPRADGLPPPEDMNSCERGLKVRPEVGTVMLWYSLRPNGNGDPNSLHASCPVEDGKKWSANYWVWNKPRDFSISLPDADVDEEYSGEQSVALSTVEAGNNVSATFRNEHPFPMYLFWKPPDRAQEAFLGEISPQAAVSMLTFPGHIWHIRIGADQSSELVTAQVITDQPKQVIVLSSDPEPDVDEL</sequence>
<dbReference type="GO" id="GO:0031418">
    <property type="term" value="F:L-ascorbic acid binding"/>
    <property type="evidence" value="ECO:0007669"/>
    <property type="project" value="InterPro"/>
</dbReference>
<evidence type="ECO:0000259" key="7">
    <source>
        <dbReference type="PROSITE" id="PS51471"/>
    </source>
</evidence>
<proteinExistence type="predicted"/>
<keyword evidence="5" id="KW-0408">Iron</keyword>
<keyword evidence="3" id="KW-0223">Dioxygenase</keyword>
<dbReference type="PROSITE" id="PS51471">
    <property type="entry name" value="FE2OG_OXY"/>
    <property type="match status" value="1"/>
</dbReference>
<comment type="cofactor">
    <cofactor evidence="1">
        <name>L-ascorbate</name>
        <dbReference type="ChEBI" id="CHEBI:38290"/>
    </cofactor>
</comment>